<evidence type="ECO:0008006" key="6">
    <source>
        <dbReference type="Google" id="ProtNLM"/>
    </source>
</evidence>
<name>A0AAV0KM38_9ROSI</name>
<dbReference type="PANTHER" id="PTHR35546:SF128">
    <property type="entry name" value="F-BOX ASSOCIATED DOMAIN-CONTAINING PROTEIN"/>
    <property type="match status" value="1"/>
</dbReference>
<evidence type="ECO:0000259" key="3">
    <source>
        <dbReference type="Pfam" id="PF24750"/>
    </source>
</evidence>
<gene>
    <name evidence="4" type="ORF">LITE_LOCUS19299</name>
</gene>
<sequence length="418" mass="47989">MISKLRDDLLVEVLIRVPEPSSRCRCKLVCKQWNSLLSDPYFVPRFDHHRNHIETPLLPSDTFLSFLPVPDELRKDFRIFDAFKDLLLCGFAELLASPNCEADRSYLLCNPSTKQWMALPLAPEMPPRYFFITLARLVCEPRGCSQGGQSLVRHRFRVVCMHQSTTRFVRVDVFCSESGKWIKDALNFSGYGDIYSKTVISCNGELFWTYFGNKFEDAAGSIPLLAAVNPFRLDIPPTHIDASTASFSQKTLWNFGVSQDALHLVVFELKRSSCGGPSLLSVWRLEEDRKSWSRRYETKVDLSRFKHKPKHEVEVIDLHPGKPEIVFLRFIDYSQASESAIWSCNLRSGESEIFCKISKASPRWRVFEQRLSCWPIPIPRYEELRGVYDGSYSSFVQNNTSTSNNEKPTTALRPQASC</sequence>
<dbReference type="SUPFAM" id="SSF81383">
    <property type="entry name" value="F-box domain"/>
    <property type="match status" value="1"/>
</dbReference>
<dbReference type="InterPro" id="IPR036047">
    <property type="entry name" value="F-box-like_dom_sf"/>
</dbReference>
<dbReference type="EMBL" id="CAMGYJ010000005">
    <property type="protein sequence ID" value="CAI0422860.1"/>
    <property type="molecule type" value="Genomic_DNA"/>
</dbReference>
<feature type="compositionally biased region" description="Polar residues" evidence="1">
    <location>
        <begin position="398"/>
        <end position="408"/>
    </location>
</feature>
<accession>A0AAV0KM38</accession>
<feature type="domain" description="F-box" evidence="2">
    <location>
        <begin position="7"/>
        <end position="42"/>
    </location>
</feature>
<keyword evidence="5" id="KW-1185">Reference proteome</keyword>
<evidence type="ECO:0000313" key="5">
    <source>
        <dbReference type="Proteomes" id="UP001154282"/>
    </source>
</evidence>
<dbReference type="Pfam" id="PF24750">
    <property type="entry name" value="b-prop_At3g26010-like"/>
    <property type="match status" value="1"/>
</dbReference>
<dbReference type="PANTHER" id="PTHR35546">
    <property type="entry name" value="F-BOX PROTEIN INTERACTION DOMAIN PROTEIN-RELATED"/>
    <property type="match status" value="1"/>
</dbReference>
<organism evidence="4 5">
    <name type="scientific">Linum tenue</name>
    <dbReference type="NCBI Taxonomy" id="586396"/>
    <lineage>
        <taxon>Eukaryota</taxon>
        <taxon>Viridiplantae</taxon>
        <taxon>Streptophyta</taxon>
        <taxon>Embryophyta</taxon>
        <taxon>Tracheophyta</taxon>
        <taxon>Spermatophyta</taxon>
        <taxon>Magnoliopsida</taxon>
        <taxon>eudicotyledons</taxon>
        <taxon>Gunneridae</taxon>
        <taxon>Pentapetalae</taxon>
        <taxon>rosids</taxon>
        <taxon>fabids</taxon>
        <taxon>Malpighiales</taxon>
        <taxon>Linaceae</taxon>
        <taxon>Linum</taxon>
    </lineage>
</organism>
<proteinExistence type="predicted"/>
<comment type="caution">
    <text evidence="4">The sequence shown here is derived from an EMBL/GenBank/DDBJ whole genome shotgun (WGS) entry which is preliminary data.</text>
</comment>
<dbReference type="CDD" id="cd22157">
    <property type="entry name" value="F-box_AtFBW1-like"/>
    <property type="match status" value="1"/>
</dbReference>
<feature type="domain" description="F-box protein At3g26010-like beta-propeller" evidence="3">
    <location>
        <begin position="103"/>
        <end position="356"/>
    </location>
</feature>
<dbReference type="AlphaFoldDB" id="A0AAV0KM38"/>
<reference evidence="4" key="1">
    <citation type="submission" date="2022-08" db="EMBL/GenBank/DDBJ databases">
        <authorList>
            <person name="Gutierrez-Valencia J."/>
        </authorList>
    </citation>
    <scope>NUCLEOTIDE SEQUENCE</scope>
</reference>
<feature type="region of interest" description="Disordered" evidence="1">
    <location>
        <begin position="398"/>
        <end position="418"/>
    </location>
</feature>
<dbReference type="InterPro" id="IPR001810">
    <property type="entry name" value="F-box_dom"/>
</dbReference>
<evidence type="ECO:0000313" key="4">
    <source>
        <dbReference type="EMBL" id="CAI0422860.1"/>
    </source>
</evidence>
<protein>
    <recommendedName>
        <fullName evidence="6">F-box domain-containing protein</fullName>
    </recommendedName>
</protein>
<dbReference type="InterPro" id="IPR056592">
    <property type="entry name" value="Beta-prop_At3g26010-like"/>
</dbReference>
<dbReference type="Proteomes" id="UP001154282">
    <property type="component" value="Unassembled WGS sequence"/>
</dbReference>
<evidence type="ECO:0000256" key="1">
    <source>
        <dbReference type="SAM" id="MobiDB-lite"/>
    </source>
</evidence>
<dbReference type="Gene3D" id="1.20.1280.50">
    <property type="match status" value="1"/>
</dbReference>
<dbReference type="Pfam" id="PF12937">
    <property type="entry name" value="F-box-like"/>
    <property type="match status" value="1"/>
</dbReference>
<dbReference type="InterPro" id="IPR055290">
    <property type="entry name" value="At3g26010-like"/>
</dbReference>
<evidence type="ECO:0000259" key="2">
    <source>
        <dbReference type="Pfam" id="PF12937"/>
    </source>
</evidence>